<dbReference type="GO" id="GO:0048255">
    <property type="term" value="P:mRNA stabilization"/>
    <property type="evidence" value="ECO:0007669"/>
    <property type="project" value="TreeGrafter"/>
</dbReference>
<evidence type="ECO:0000256" key="9">
    <source>
        <dbReference type="ARBA" id="ARBA00022723"/>
    </source>
</evidence>
<dbReference type="Proteomes" id="UP000325434">
    <property type="component" value="Unassembled WGS sequence"/>
</dbReference>
<comment type="function">
    <text evidence="19">Mitochondrial mRNA stabilization factor.</text>
</comment>
<keyword evidence="15" id="KW-1133">Transmembrane helix</keyword>
<keyword evidence="9" id="KW-0479">Metal-binding</keyword>
<dbReference type="SUPFAM" id="SSF81301">
    <property type="entry name" value="Nucleotidyltransferase"/>
    <property type="match status" value="1"/>
</dbReference>
<keyword evidence="18" id="KW-0576">Peroxisome</keyword>
<keyword evidence="7" id="KW-0813">Transport</keyword>
<dbReference type="SMART" id="SM00184">
    <property type="entry name" value="RING"/>
    <property type="match status" value="1"/>
</dbReference>
<keyword evidence="12" id="KW-0862">Zinc</keyword>
<evidence type="ECO:0000256" key="10">
    <source>
        <dbReference type="ARBA" id="ARBA00022771"/>
    </source>
</evidence>
<dbReference type="GO" id="GO:0140053">
    <property type="term" value="P:mitochondrial gene expression"/>
    <property type="evidence" value="ECO:0007669"/>
    <property type="project" value="UniProtKB-UniRule"/>
</dbReference>
<evidence type="ECO:0000256" key="4">
    <source>
        <dbReference type="ARBA" id="ARBA00004906"/>
    </source>
</evidence>
<dbReference type="InterPro" id="IPR043519">
    <property type="entry name" value="NT_sf"/>
</dbReference>
<dbReference type="InterPro" id="IPR006845">
    <property type="entry name" value="Pex_N"/>
</dbReference>
<dbReference type="GO" id="GO:0016567">
    <property type="term" value="P:protein ubiquitination"/>
    <property type="evidence" value="ECO:0007669"/>
    <property type="project" value="UniProtKB-ARBA"/>
</dbReference>
<dbReference type="VEuPathDB" id="FungiDB:AFLA_011599"/>
<feature type="domain" description="RING-type" evidence="21">
    <location>
        <begin position="1038"/>
        <end position="1124"/>
    </location>
</feature>
<dbReference type="VEuPathDB" id="FungiDB:F9C07_2222022"/>
<dbReference type="Gene3D" id="3.30.40.10">
    <property type="entry name" value="Zinc/RING finger domain, C3HC4 (zinc finger)"/>
    <property type="match status" value="1"/>
</dbReference>
<comment type="function">
    <text evidence="1">Probable mitochondrial mRNA stabilization factor.</text>
</comment>
<dbReference type="InterPro" id="IPR001841">
    <property type="entry name" value="Znf_RING"/>
</dbReference>
<protein>
    <recommendedName>
        <fullName evidence="19">ATPase synthesis protein 25</fullName>
    </recommendedName>
</protein>
<dbReference type="GO" id="GO:0005778">
    <property type="term" value="C:peroxisomal membrane"/>
    <property type="evidence" value="ECO:0007669"/>
    <property type="project" value="UniProtKB-SubCell"/>
</dbReference>
<evidence type="ECO:0000259" key="21">
    <source>
        <dbReference type="SMART" id="SM00184"/>
    </source>
</evidence>
<evidence type="ECO:0000256" key="5">
    <source>
        <dbReference type="ARBA" id="ARBA00008704"/>
    </source>
</evidence>
<feature type="compositionally biased region" description="Polar residues" evidence="20">
    <location>
        <begin position="51"/>
        <end position="62"/>
    </location>
</feature>
<comment type="similarity">
    <text evidence="5">Belongs to the pex2/pex10/pex12 family.</text>
</comment>
<feature type="compositionally biased region" description="Basic and acidic residues" evidence="20">
    <location>
        <begin position="1095"/>
        <end position="1118"/>
    </location>
</feature>
<feature type="region of interest" description="Disordered" evidence="20">
    <location>
        <begin position="283"/>
        <end position="312"/>
    </location>
</feature>
<keyword evidence="13" id="KW-0653">Protein transport</keyword>
<dbReference type="InterPro" id="IPR013083">
    <property type="entry name" value="Znf_RING/FYVE/PHD"/>
</dbReference>
<dbReference type="PANTHER" id="PTHR28087">
    <property type="entry name" value="ATPASE SYNTHESIS PROTEIN 25, MITOCHONDRIAL"/>
    <property type="match status" value="1"/>
</dbReference>
<keyword evidence="8" id="KW-0812">Transmembrane</keyword>
<evidence type="ECO:0000256" key="6">
    <source>
        <dbReference type="ARBA" id="ARBA00010787"/>
    </source>
</evidence>
<accession>A0A5N6HH69</accession>
<evidence type="ECO:0000256" key="1">
    <source>
        <dbReference type="ARBA" id="ARBA00003470"/>
    </source>
</evidence>
<feature type="compositionally biased region" description="Basic and acidic residues" evidence="20">
    <location>
        <begin position="283"/>
        <end position="300"/>
    </location>
</feature>
<dbReference type="Gene3D" id="3.30.460.10">
    <property type="entry name" value="Beta Polymerase, domain 2"/>
    <property type="match status" value="1"/>
</dbReference>
<feature type="region of interest" description="Disordered" evidence="20">
    <location>
        <begin position="983"/>
        <end position="1009"/>
    </location>
</feature>
<dbReference type="FunFam" id="3.30.460.10:FF:000044">
    <property type="entry name" value="ATPase synthesis protein 25, mitochondrial"/>
    <property type="match status" value="1"/>
</dbReference>
<evidence type="ECO:0000256" key="19">
    <source>
        <dbReference type="RuleBase" id="RU367062"/>
    </source>
</evidence>
<dbReference type="GO" id="GO:0008270">
    <property type="term" value="F:zinc ion binding"/>
    <property type="evidence" value="ECO:0007669"/>
    <property type="project" value="UniProtKB-KW"/>
</dbReference>
<evidence type="ECO:0000256" key="3">
    <source>
        <dbReference type="ARBA" id="ARBA00004585"/>
    </source>
</evidence>
<evidence type="ECO:0000256" key="7">
    <source>
        <dbReference type="ARBA" id="ARBA00022448"/>
    </source>
</evidence>
<evidence type="ECO:0000256" key="18">
    <source>
        <dbReference type="ARBA" id="ARBA00023140"/>
    </source>
</evidence>
<evidence type="ECO:0000256" key="2">
    <source>
        <dbReference type="ARBA" id="ARBA00004443"/>
    </source>
</evidence>
<evidence type="ECO:0000256" key="15">
    <source>
        <dbReference type="ARBA" id="ARBA00022989"/>
    </source>
</evidence>
<gene>
    <name evidence="22" type="ORF">BDV35DRAFT_375495</name>
</gene>
<reference evidence="22" key="1">
    <citation type="submission" date="2019-04" db="EMBL/GenBank/DDBJ databases">
        <title>Friends and foes A comparative genomics study of 23 Aspergillus species from section Flavi.</title>
        <authorList>
            <consortium name="DOE Joint Genome Institute"/>
            <person name="Kjaerbolling I."/>
            <person name="Vesth T."/>
            <person name="Frisvad J.C."/>
            <person name="Nybo J.L."/>
            <person name="Theobald S."/>
            <person name="Kildgaard S."/>
            <person name="Isbrandt T."/>
            <person name="Kuo A."/>
            <person name="Sato A."/>
            <person name="Lyhne E.K."/>
            <person name="Kogle M.E."/>
            <person name="Wiebenga A."/>
            <person name="Kun R.S."/>
            <person name="Lubbers R.J."/>
            <person name="Makela M.R."/>
            <person name="Barry K."/>
            <person name="Chovatia M."/>
            <person name="Clum A."/>
            <person name="Daum C."/>
            <person name="Haridas S."/>
            <person name="He G."/>
            <person name="LaButti K."/>
            <person name="Lipzen A."/>
            <person name="Mondo S."/>
            <person name="Riley R."/>
            <person name="Salamov A."/>
            <person name="Simmons B.A."/>
            <person name="Magnuson J.K."/>
            <person name="Henrissat B."/>
            <person name="Mortensen U.H."/>
            <person name="Larsen T.O."/>
            <person name="Devries R.P."/>
            <person name="Grigoriev I.V."/>
            <person name="Machida M."/>
            <person name="Baker S.E."/>
            <person name="Andersen M.R."/>
        </authorList>
    </citation>
    <scope>NUCLEOTIDE SEQUENCE [LARGE SCALE GENOMIC DNA]</scope>
    <source>
        <strain evidence="22">CBS 121.62</strain>
    </source>
</reference>
<comment type="subcellular location">
    <subcellularLocation>
        <location evidence="2 19">Mitochondrion inner membrane</location>
        <topology evidence="2 19">Peripheral membrane protein</topology>
        <orientation evidence="2 19">Matrix side</orientation>
    </subcellularLocation>
    <subcellularLocation>
        <location evidence="3">Peroxisome membrane</location>
        <topology evidence="3">Multi-pass membrane protein</topology>
    </subcellularLocation>
</comment>
<keyword evidence="10" id="KW-0863">Zinc-finger</keyword>
<keyword evidence="16 19" id="KW-0496">Mitochondrion</keyword>
<dbReference type="Pfam" id="PF04757">
    <property type="entry name" value="Pex2_Pex12"/>
    <property type="match status" value="1"/>
</dbReference>
<evidence type="ECO:0000256" key="8">
    <source>
        <dbReference type="ARBA" id="ARBA00022692"/>
    </source>
</evidence>
<dbReference type="SUPFAM" id="SSF57850">
    <property type="entry name" value="RING/U-box"/>
    <property type="match status" value="1"/>
</dbReference>
<evidence type="ECO:0000256" key="11">
    <source>
        <dbReference type="ARBA" id="ARBA00022792"/>
    </source>
</evidence>
<keyword evidence="11 19" id="KW-0999">Mitochondrion inner membrane</keyword>
<dbReference type="GO" id="GO:0005743">
    <property type="term" value="C:mitochondrial inner membrane"/>
    <property type="evidence" value="ECO:0007669"/>
    <property type="project" value="UniProtKB-SubCell"/>
</dbReference>
<dbReference type="PANTHER" id="PTHR28087:SF1">
    <property type="entry name" value="ATPASE SYNTHESIS PROTEIN 25, MITOCHONDRIAL"/>
    <property type="match status" value="1"/>
</dbReference>
<sequence length="1140" mass="127870">MHRTLLRGPWCRQEVILPLRTITSASKLRRPFPVPSSYKHNPRAFASVSYLASEQPSHSTSTEGKEISSDNEPSKPTSHVPWYLQEDTPVSDSQISSRDQIPDLPEDPPAILSPFLDYVFRDLGLDELKLIDLRGLETPPALGANVIMIIGTARSVKHLNVSADRLCRWLRSNYKLSPYADGLLGRNELKIKLRRKARRARLASRSGVMFDDKDDGITTGWICVNAGVVEESPVLEKDETFEGFGKVGRGTRIVVQIFTEEKRAEVDLESLWQGALDRAEREKQKYSEVTRNAPPEEVRDSNSIYLPSSDRESGKVHRSTVSLLFEQKRHFHSTRPTGHPNGRENVDSVARLMASEPPSGRLAHGDVFSAGISTYSLFQYLEGLPSEAARHELGTGPEDQGSTLFLQLFFNRLSTLSAEESTVARVKLLCMAISRQHPAYSKEGLWTAFMRCTASGYHVSDDLSFDVVSTLLTESPPDDRNSGSFSPDSDRELAVRVLEHLSLRGTNVLNMKVLNMLHRATSTASPEVAQRISRIIKTLDLPFDADHSRVLMATLFQNQDYNGFWKLWRKLPLTNSPRTGADYEMLFQLHAELGDELRARDCLSTWVPMMAREETPIPLQGRLLQHVKQCLVVADPDIEQSAASGATTDILAMEYLPSLQQEFDELKPSLFELLAEQQLSDLLPPSIRYILAVATHRHPRYLLRILNSYDEIYALLSLLVERYYLRNFGGSFTENFYSLKRERVLLTKNGEIPRAQLGAPGPVRETLKLRSSDVWKNLLIMVGIPYLKRKLDEGYDIHAAPQASLIMSGGPRYDPNDDLPPNPTIRQRLVHYYKWFLRNVYPSVNAAYYFSILAFNLAYLFHNTKYSSPFLWLIGTRIRRLGGADHKAIADMLEAKPAAGPGGRGRSRPGSGLLGLLSPQNLYPQLLTSLRYFLPASIFALKFLEWWHASDFSRQLARKATEVLDLPAPVTNGMVLPSERKKLAEEKEKKKQEPDSPTRKSALKSSRKRIQPPISATSYLPIFTVPLPPPDSDAASTCPICLNQLANPTACQTGYVFCYVCVFHWLNGEHQRQIDFMNGEGAGAAGEDESEDDEAKGSDEKKGDGQGQSREGKWESGKGRCPVTGRRVLGGTEGLRRVLI</sequence>
<evidence type="ECO:0000313" key="22">
    <source>
        <dbReference type="EMBL" id="KAB8253069.1"/>
    </source>
</evidence>
<evidence type="ECO:0000256" key="16">
    <source>
        <dbReference type="ARBA" id="ARBA00023128"/>
    </source>
</evidence>
<evidence type="ECO:0000256" key="12">
    <source>
        <dbReference type="ARBA" id="ARBA00022833"/>
    </source>
</evidence>
<name>A0A5N6HH69_ASPFL</name>
<dbReference type="AlphaFoldDB" id="A0A5N6HH69"/>
<dbReference type="GO" id="GO:0016562">
    <property type="term" value="P:protein import into peroxisome matrix, receptor recycling"/>
    <property type="evidence" value="ECO:0007669"/>
    <property type="project" value="UniProtKB-ARBA"/>
</dbReference>
<feature type="compositionally biased region" description="Basic and acidic residues" evidence="20">
    <location>
        <begin position="983"/>
        <end position="998"/>
    </location>
</feature>
<comment type="similarity">
    <text evidence="6 19">Belongs to the ATP25 family.</text>
</comment>
<evidence type="ECO:0000256" key="13">
    <source>
        <dbReference type="ARBA" id="ARBA00022927"/>
    </source>
</evidence>
<evidence type="ECO:0000256" key="17">
    <source>
        <dbReference type="ARBA" id="ARBA00023136"/>
    </source>
</evidence>
<keyword evidence="14 19" id="KW-0809">Transit peptide</keyword>
<comment type="pathway">
    <text evidence="4">Protein modification; protein ubiquitination.</text>
</comment>
<evidence type="ECO:0000256" key="14">
    <source>
        <dbReference type="ARBA" id="ARBA00022946"/>
    </source>
</evidence>
<dbReference type="InterPro" id="IPR040152">
    <property type="entry name" value="Atp25"/>
</dbReference>
<feature type="region of interest" description="Disordered" evidence="20">
    <location>
        <begin position="51"/>
        <end position="82"/>
    </location>
</feature>
<keyword evidence="17 19" id="KW-0472">Membrane</keyword>
<organism evidence="22">
    <name type="scientific">Aspergillus flavus</name>
    <dbReference type="NCBI Taxonomy" id="5059"/>
    <lineage>
        <taxon>Eukaryota</taxon>
        <taxon>Fungi</taxon>
        <taxon>Dikarya</taxon>
        <taxon>Ascomycota</taxon>
        <taxon>Pezizomycotina</taxon>
        <taxon>Eurotiomycetes</taxon>
        <taxon>Eurotiomycetidae</taxon>
        <taxon>Eurotiales</taxon>
        <taxon>Aspergillaceae</taxon>
        <taxon>Aspergillus</taxon>
        <taxon>Aspergillus subgen. Circumdati</taxon>
    </lineage>
</organism>
<feature type="region of interest" description="Disordered" evidence="20">
    <location>
        <begin position="1079"/>
        <end position="1127"/>
    </location>
</feature>
<proteinExistence type="inferred from homology"/>
<dbReference type="VEuPathDB" id="FungiDB:AFLA_011598"/>
<evidence type="ECO:0000256" key="20">
    <source>
        <dbReference type="SAM" id="MobiDB-lite"/>
    </source>
</evidence>
<dbReference type="EMBL" id="ML734552">
    <property type="protein sequence ID" value="KAB8253069.1"/>
    <property type="molecule type" value="Genomic_DNA"/>
</dbReference>